<evidence type="ECO:0000256" key="1">
    <source>
        <dbReference type="SAM" id="Phobius"/>
    </source>
</evidence>
<keyword evidence="1" id="KW-1133">Transmembrane helix</keyword>
<evidence type="ECO:0000313" key="3">
    <source>
        <dbReference type="EMBL" id="RRT36152.1"/>
    </source>
</evidence>
<reference evidence="3 4" key="1">
    <citation type="journal article" date="2014" name="Agronomy (Basel)">
        <title>A Draft Genome Sequence for Ensete ventricosum, the Drought-Tolerant Tree Against Hunger.</title>
        <authorList>
            <person name="Harrison J."/>
            <person name="Moore K.A."/>
            <person name="Paszkiewicz K."/>
            <person name="Jones T."/>
            <person name="Grant M."/>
            <person name="Ambacheew D."/>
            <person name="Muzemil S."/>
            <person name="Studholme D.J."/>
        </authorList>
    </citation>
    <scope>NUCLEOTIDE SEQUENCE [LARGE SCALE GENOMIC DNA]</scope>
</reference>
<organism evidence="3 4">
    <name type="scientific">Ensete ventricosum</name>
    <name type="common">Abyssinian banana</name>
    <name type="synonym">Musa ensete</name>
    <dbReference type="NCBI Taxonomy" id="4639"/>
    <lineage>
        <taxon>Eukaryota</taxon>
        <taxon>Viridiplantae</taxon>
        <taxon>Streptophyta</taxon>
        <taxon>Embryophyta</taxon>
        <taxon>Tracheophyta</taxon>
        <taxon>Spermatophyta</taxon>
        <taxon>Magnoliopsida</taxon>
        <taxon>Liliopsida</taxon>
        <taxon>Zingiberales</taxon>
        <taxon>Musaceae</taxon>
        <taxon>Ensete</taxon>
    </lineage>
</organism>
<feature type="chain" id="PRO_5019344026" evidence="2">
    <location>
        <begin position="19"/>
        <end position="85"/>
    </location>
</feature>
<sequence length="85" mass="9707">LCAACVLIFMSLPMILHPVYIHGESPLVGVYFLDGESILEIILSYISCLNRKRRQKFQQFCLVGGTILSIIFFSRILYLILVVQK</sequence>
<dbReference type="EMBL" id="AMZH03023992">
    <property type="protein sequence ID" value="RRT36152.1"/>
    <property type="molecule type" value="Genomic_DNA"/>
</dbReference>
<proteinExistence type="predicted"/>
<feature type="transmembrane region" description="Helical" evidence="1">
    <location>
        <begin position="60"/>
        <end position="81"/>
    </location>
</feature>
<evidence type="ECO:0000313" key="4">
    <source>
        <dbReference type="Proteomes" id="UP000287651"/>
    </source>
</evidence>
<comment type="caution">
    <text evidence="3">The sequence shown here is derived from an EMBL/GenBank/DDBJ whole genome shotgun (WGS) entry which is preliminary data.</text>
</comment>
<accession>A0A426X9K3</accession>
<dbReference type="AlphaFoldDB" id="A0A426X9K3"/>
<keyword evidence="1" id="KW-0472">Membrane</keyword>
<evidence type="ECO:0000256" key="2">
    <source>
        <dbReference type="SAM" id="SignalP"/>
    </source>
</evidence>
<keyword evidence="2" id="KW-0732">Signal</keyword>
<protein>
    <submittedName>
        <fullName evidence="3">Uncharacterized protein</fullName>
    </submittedName>
</protein>
<keyword evidence="1" id="KW-0812">Transmembrane</keyword>
<feature type="non-terminal residue" evidence="3">
    <location>
        <position position="1"/>
    </location>
</feature>
<gene>
    <name evidence="3" type="ORF">B296_00052806</name>
</gene>
<name>A0A426X9K3_ENSVE</name>
<feature type="signal peptide" evidence="2">
    <location>
        <begin position="1"/>
        <end position="18"/>
    </location>
</feature>
<dbReference type="Proteomes" id="UP000287651">
    <property type="component" value="Unassembled WGS sequence"/>
</dbReference>